<evidence type="ECO:0000256" key="1">
    <source>
        <dbReference type="ARBA" id="ARBA00004123"/>
    </source>
</evidence>
<dbReference type="EMBL" id="CM004467">
    <property type="protein sequence ID" value="OCT96947.1"/>
    <property type="molecule type" value="Genomic_DNA"/>
</dbReference>
<reference evidence="7" key="1">
    <citation type="journal article" date="2016" name="Nature">
        <title>Genome evolution in the allotetraploid frog Xenopus laevis.</title>
        <authorList>
            <person name="Session A.M."/>
            <person name="Uno Y."/>
            <person name="Kwon T."/>
            <person name="Chapman J.A."/>
            <person name="Toyoda A."/>
            <person name="Takahashi S."/>
            <person name="Fukui A."/>
            <person name="Hikosaka A."/>
            <person name="Suzuki A."/>
            <person name="Kondo M."/>
            <person name="van Heeringen S.J."/>
            <person name="Quigley I."/>
            <person name="Heinz S."/>
            <person name="Ogino H."/>
            <person name="Ochi H."/>
            <person name="Hellsten U."/>
            <person name="Lyons J.B."/>
            <person name="Simakov O."/>
            <person name="Putnam N."/>
            <person name="Stites J."/>
            <person name="Kuroki Y."/>
            <person name="Tanaka T."/>
            <person name="Michiue T."/>
            <person name="Watanabe M."/>
            <person name="Bogdanovic O."/>
            <person name="Lister R."/>
            <person name="Georgiou G."/>
            <person name="Paranjpe S.S."/>
            <person name="van Kruijsbergen I."/>
            <person name="Shu S."/>
            <person name="Carlson J."/>
            <person name="Kinoshita T."/>
            <person name="Ohta Y."/>
            <person name="Mawaribuchi S."/>
            <person name="Jenkins J."/>
            <person name="Grimwood J."/>
            <person name="Schmutz J."/>
            <person name="Mitros T."/>
            <person name="Mozaffari S.V."/>
            <person name="Suzuki Y."/>
            <person name="Haramoto Y."/>
            <person name="Yamamoto T.S."/>
            <person name="Takagi C."/>
            <person name="Heald R."/>
            <person name="Miller K."/>
            <person name="Haudenschild C."/>
            <person name="Kitzman J."/>
            <person name="Nakayama T."/>
            <person name="Izutsu Y."/>
            <person name="Robert J."/>
            <person name="Fortriede J."/>
            <person name="Burns K."/>
            <person name="Lotay V."/>
            <person name="Karimi K."/>
            <person name="Yasuoka Y."/>
            <person name="Dichmann D.S."/>
            <person name="Flajnik M.F."/>
            <person name="Houston D.W."/>
            <person name="Shendure J."/>
            <person name="DuPasquier L."/>
            <person name="Vize P.D."/>
            <person name="Zorn A.M."/>
            <person name="Ito M."/>
            <person name="Marcotte E.M."/>
            <person name="Wallingford J.B."/>
            <person name="Ito Y."/>
            <person name="Asashima M."/>
            <person name="Ueno N."/>
            <person name="Matsuda Y."/>
            <person name="Veenstra G.J."/>
            <person name="Fujiyama A."/>
            <person name="Harland R.M."/>
            <person name="Taira M."/>
            <person name="Rokhsar D.S."/>
        </authorList>
    </citation>
    <scope>NUCLEOTIDE SEQUENCE [LARGE SCALE GENOMIC DNA]</scope>
    <source>
        <strain evidence="7">J</strain>
    </source>
</reference>
<dbReference type="InterPro" id="IPR019361">
    <property type="entry name" value="HPF1"/>
</dbReference>
<evidence type="ECO:0000313" key="7">
    <source>
        <dbReference type="Proteomes" id="UP000694892"/>
    </source>
</evidence>
<evidence type="ECO:0000256" key="3">
    <source>
        <dbReference type="ARBA" id="ARBA00010803"/>
    </source>
</evidence>
<comment type="similarity">
    <text evidence="3">Belongs to the HPF1 family.</text>
</comment>
<accession>A0A974I064</accession>
<name>A0A974I064_XENLA</name>
<gene>
    <name evidence="6" type="ORF">XELAEV_18009166mg</name>
</gene>
<evidence type="ECO:0000256" key="4">
    <source>
        <dbReference type="ARBA" id="ARBA00022454"/>
    </source>
</evidence>
<sequence length="157" mass="17696">MRLFILLAAARSCGFACHAVYIALTPAGGFLSVRPRYANSQLTAVAHSGSRQQCEEAQKDVKKRHSERSGIPKDIRQEEETLYCLTMPEDFYQFWSFCADIDPETPSVLQRQIHIMEIMLLLFSFILFRDSPEDLPVFVGANEAAKGCLITQLGDHL</sequence>
<dbReference type="GO" id="GO:0005694">
    <property type="term" value="C:chromosome"/>
    <property type="evidence" value="ECO:0007669"/>
    <property type="project" value="UniProtKB-SubCell"/>
</dbReference>
<dbReference type="GO" id="GO:0006974">
    <property type="term" value="P:DNA damage response"/>
    <property type="evidence" value="ECO:0007669"/>
    <property type="project" value="InterPro"/>
</dbReference>
<dbReference type="PANTHER" id="PTHR13386:SF1">
    <property type="entry name" value="HISTONE PARYLATION FACTOR 1"/>
    <property type="match status" value="1"/>
</dbReference>
<dbReference type="GO" id="GO:0005634">
    <property type="term" value="C:nucleus"/>
    <property type="evidence" value="ECO:0007669"/>
    <property type="project" value="UniProtKB-SubCell"/>
</dbReference>
<keyword evidence="4" id="KW-0158">Chromosome</keyword>
<dbReference type="AlphaFoldDB" id="A0A974I064"/>
<organism evidence="6 7">
    <name type="scientific">Xenopus laevis</name>
    <name type="common">African clawed frog</name>
    <dbReference type="NCBI Taxonomy" id="8355"/>
    <lineage>
        <taxon>Eukaryota</taxon>
        <taxon>Metazoa</taxon>
        <taxon>Chordata</taxon>
        <taxon>Craniata</taxon>
        <taxon>Vertebrata</taxon>
        <taxon>Euteleostomi</taxon>
        <taxon>Amphibia</taxon>
        <taxon>Batrachia</taxon>
        <taxon>Anura</taxon>
        <taxon>Pipoidea</taxon>
        <taxon>Pipidae</taxon>
        <taxon>Xenopodinae</taxon>
        <taxon>Xenopus</taxon>
        <taxon>Xenopus</taxon>
    </lineage>
</organism>
<evidence type="ECO:0000256" key="5">
    <source>
        <dbReference type="ARBA" id="ARBA00023242"/>
    </source>
</evidence>
<dbReference type="PANTHER" id="PTHR13386">
    <property type="entry name" value="HISTONE PARYLATION FACTOR 1"/>
    <property type="match status" value="1"/>
</dbReference>
<dbReference type="Proteomes" id="UP000694892">
    <property type="component" value="Chromosome 1S"/>
</dbReference>
<dbReference type="GO" id="GO:0072572">
    <property type="term" value="F:poly-ADP-D-ribose binding"/>
    <property type="evidence" value="ECO:0007669"/>
    <property type="project" value="TreeGrafter"/>
</dbReference>
<comment type="subcellular location">
    <subcellularLocation>
        <location evidence="2">Chromosome</location>
    </subcellularLocation>
    <subcellularLocation>
        <location evidence="1">Nucleus</location>
    </subcellularLocation>
</comment>
<dbReference type="GO" id="GO:0042393">
    <property type="term" value="F:histone binding"/>
    <property type="evidence" value="ECO:0007669"/>
    <property type="project" value="InterPro"/>
</dbReference>
<keyword evidence="5" id="KW-0539">Nucleus</keyword>
<protein>
    <submittedName>
        <fullName evidence="6">Uncharacterized protein</fullName>
    </submittedName>
</protein>
<evidence type="ECO:0000256" key="2">
    <source>
        <dbReference type="ARBA" id="ARBA00004286"/>
    </source>
</evidence>
<evidence type="ECO:0000313" key="6">
    <source>
        <dbReference type="EMBL" id="OCT96947.1"/>
    </source>
</evidence>
<proteinExistence type="inferred from homology"/>